<evidence type="ECO:0000313" key="1">
    <source>
        <dbReference type="EMBL" id="TFK58882.1"/>
    </source>
</evidence>
<keyword evidence="2" id="KW-1185">Reference proteome</keyword>
<protein>
    <submittedName>
        <fullName evidence="1">Uncharacterized protein</fullName>
    </submittedName>
</protein>
<evidence type="ECO:0000313" key="2">
    <source>
        <dbReference type="Proteomes" id="UP000308600"/>
    </source>
</evidence>
<dbReference type="Proteomes" id="UP000308600">
    <property type="component" value="Unassembled WGS sequence"/>
</dbReference>
<name>A0ACD3A1W4_9AGAR</name>
<gene>
    <name evidence="1" type="ORF">BDN72DRAFT_781471</name>
</gene>
<accession>A0ACD3A1W4</accession>
<dbReference type="EMBL" id="ML209158">
    <property type="protein sequence ID" value="TFK58882.1"/>
    <property type="molecule type" value="Genomic_DNA"/>
</dbReference>
<proteinExistence type="predicted"/>
<sequence>MVRPSFPFLCCIELEFDALNHFSARVCDAEGKDIPLGSKPPPRTEASNDDWGSYDDDLQFHVADFLYRQDEMSQPNMNYLLHLWALSLMKYGALGPFANYQHLFDTIDATSVGDVPWKCLMVEPDRDGVPPDSLPSWKRQDYEVWYRDPDVVIKNMLDNPDFDGEFDYHPYVHLNRDGKREWCDYMSANFAWTQCGAMYVPVILGSDKTTVSVGTGDTEYHPLYMSIGNVRNGVRRAHRNAIIPIGFLAIPKSDRKYDNDPEFRRFKKQLYHSTIAAILSSLKPGMTKPVVRRCPDGHFRRVIYDLGAYIADYPEQVVLAGIVSGWCPKCTAQLGDTDSQGVPRSHDHSDGLRKHFDPDILWDEWGIDDGVIPFTRDFPRADIHELLSSDLLHQVIKGTFKDHLVTWVEEYLQLTHEKSVAAKMMDELDRRLAATPTFPGLRRFKQGRRFKQWTGDDSKALMKVRGLLVL</sequence>
<organism evidence="1 2">
    <name type="scientific">Pluteus cervinus</name>
    <dbReference type="NCBI Taxonomy" id="181527"/>
    <lineage>
        <taxon>Eukaryota</taxon>
        <taxon>Fungi</taxon>
        <taxon>Dikarya</taxon>
        <taxon>Basidiomycota</taxon>
        <taxon>Agaricomycotina</taxon>
        <taxon>Agaricomycetes</taxon>
        <taxon>Agaricomycetidae</taxon>
        <taxon>Agaricales</taxon>
        <taxon>Pluteineae</taxon>
        <taxon>Pluteaceae</taxon>
        <taxon>Pluteus</taxon>
    </lineage>
</organism>
<reference evidence="1 2" key="1">
    <citation type="journal article" date="2019" name="Nat. Ecol. Evol.">
        <title>Megaphylogeny resolves global patterns of mushroom evolution.</title>
        <authorList>
            <person name="Varga T."/>
            <person name="Krizsan K."/>
            <person name="Foldi C."/>
            <person name="Dima B."/>
            <person name="Sanchez-Garcia M."/>
            <person name="Sanchez-Ramirez S."/>
            <person name="Szollosi G.J."/>
            <person name="Szarkandi J.G."/>
            <person name="Papp V."/>
            <person name="Albert L."/>
            <person name="Andreopoulos W."/>
            <person name="Angelini C."/>
            <person name="Antonin V."/>
            <person name="Barry K.W."/>
            <person name="Bougher N.L."/>
            <person name="Buchanan P."/>
            <person name="Buyck B."/>
            <person name="Bense V."/>
            <person name="Catcheside P."/>
            <person name="Chovatia M."/>
            <person name="Cooper J."/>
            <person name="Damon W."/>
            <person name="Desjardin D."/>
            <person name="Finy P."/>
            <person name="Geml J."/>
            <person name="Haridas S."/>
            <person name="Hughes K."/>
            <person name="Justo A."/>
            <person name="Karasinski D."/>
            <person name="Kautmanova I."/>
            <person name="Kiss B."/>
            <person name="Kocsube S."/>
            <person name="Kotiranta H."/>
            <person name="LaButti K.M."/>
            <person name="Lechner B.E."/>
            <person name="Liimatainen K."/>
            <person name="Lipzen A."/>
            <person name="Lukacs Z."/>
            <person name="Mihaltcheva S."/>
            <person name="Morgado L.N."/>
            <person name="Niskanen T."/>
            <person name="Noordeloos M.E."/>
            <person name="Ohm R.A."/>
            <person name="Ortiz-Santana B."/>
            <person name="Ovrebo C."/>
            <person name="Racz N."/>
            <person name="Riley R."/>
            <person name="Savchenko A."/>
            <person name="Shiryaev A."/>
            <person name="Soop K."/>
            <person name="Spirin V."/>
            <person name="Szebenyi C."/>
            <person name="Tomsovsky M."/>
            <person name="Tulloss R.E."/>
            <person name="Uehling J."/>
            <person name="Grigoriev I.V."/>
            <person name="Vagvolgyi C."/>
            <person name="Papp T."/>
            <person name="Martin F.M."/>
            <person name="Miettinen O."/>
            <person name="Hibbett D.S."/>
            <person name="Nagy L.G."/>
        </authorList>
    </citation>
    <scope>NUCLEOTIDE SEQUENCE [LARGE SCALE GENOMIC DNA]</scope>
    <source>
        <strain evidence="1 2">NL-1719</strain>
    </source>
</reference>